<sequence>MSNFNLDQAEVVELNAVDMHEVEGGSFWQDVKDFFSGIGDGFSHPSK</sequence>
<dbReference type="KEGG" id="srho:HH216_23450"/>
<protein>
    <submittedName>
        <fullName evidence="1">Uncharacterized protein</fullName>
    </submittedName>
</protein>
<evidence type="ECO:0000313" key="2">
    <source>
        <dbReference type="Proteomes" id="UP000501128"/>
    </source>
</evidence>
<dbReference type="EMBL" id="CP051677">
    <property type="protein sequence ID" value="QJD81049.1"/>
    <property type="molecule type" value="Genomic_DNA"/>
</dbReference>
<keyword evidence="2" id="KW-1185">Reference proteome</keyword>
<name>A0A7L5DRH6_9BACT</name>
<organism evidence="1 2">
    <name type="scientific">Spirosoma rhododendri</name>
    <dbReference type="NCBI Taxonomy" id="2728024"/>
    <lineage>
        <taxon>Bacteria</taxon>
        <taxon>Pseudomonadati</taxon>
        <taxon>Bacteroidota</taxon>
        <taxon>Cytophagia</taxon>
        <taxon>Cytophagales</taxon>
        <taxon>Cytophagaceae</taxon>
        <taxon>Spirosoma</taxon>
    </lineage>
</organism>
<evidence type="ECO:0000313" key="1">
    <source>
        <dbReference type="EMBL" id="QJD81049.1"/>
    </source>
</evidence>
<accession>A0A7L5DRH6</accession>
<dbReference type="Proteomes" id="UP000501128">
    <property type="component" value="Chromosome"/>
</dbReference>
<gene>
    <name evidence="1" type="ORF">HH216_23450</name>
</gene>
<dbReference type="AlphaFoldDB" id="A0A7L5DRH6"/>
<proteinExistence type="predicted"/>
<dbReference type="RefSeq" id="WP_169553068.1">
    <property type="nucleotide sequence ID" value="NZ_CP051677.1"/>
</dbReference>
<reference evidence="1 2" key="1">
    <citation type="submission" date="2020-04" db="EMBL/GenBank/DDBJ databases">
        <title>Genome sequencing of novel species.</title>
        <authorList>
            <person name="Heo J."/>
            <person name="Kim S.-J."/>
            <person name="Kim J.-S."/>
            <person name="Hong S.-B."/>
            <person name="Kwon S.-W."/>
        </authorList>
    </citation>
    <scope>NUCLEOTIDE SEQUENCE [LARGE SCALE GENOMIC DNA]</scope>
    <source>
        <strain evidence="1 2">CJU-R4</strain>
    </source>
</reference>